<sequence length="586" mass="62858">MASDELTRIGAGSTMTSSTWPAPNPTLLGTRHSVSSGHYLASAAAFAILEAGGNAVDAGCCAGMALAVLHADEVNFAGVAPIMIRLADGTTVSLDGLGVWPRRLPPDLFMTEYGGTIPTGILRTVVPAAPDAWITVLRDYGTMTFAQVAAAAARLARDGFAVFPLLADGITKRQAGYRKWAANAAIFLPHGRPPRVGERFVQADLARTIQTMIDAEERAGGGRVAGLEAARAAFYEGEIADRIVAYHEANNGYLRHDDLAEFRSRYEPVVATRWRDFTLLTCGAWCQGPILAEALLILERHGLDGLEHNGPRYAHTVIEALKGVFADREHHFGDPEFVDVPLDRLLGEQHIAARAAAIDPERAFAGLPPALFGESQVLPDAIRAEEVRHIGEGGTSYVCVIDRWGNAFSATPSDGASTSPVIPGTGIVPSLRGLQSRPDPAHPSGVAPGKRPRLTPNPAIAVRDDGSVLAFGCPGGDMQVQAMLQVFLNVFHFGMDLQEAVNAPRFSTWSFPNSFAPFDYLAAHVFLEDRFDPGVHAELERRGHDVRLWPAYTRDAAAVEAIYRNARTGFLESAADPRQPAQAVVA</sequence>
<feature type="region of interest" description="Disordered" evidence="1">
    <location>
        <begin position="1"/>
        <end position="24"/>
    </location>
</feature>
<dbReference type="EMBL" id="BLAE01000092">
    <property type="protein sequence ID" value="GES16114.1"/>
    <property type="molecule type" value="Genomic_DNA"/>
</dbReference>
<feature type="region of interest" description="Disordered" evidence="1">
    <location>
        <begin position="432"/>
        <end position="455"/>
    </location>
</feature>
<dbReference type="SUPFAM" id="SSF56235">
    <property type="entry name" value="N-terminal nucleophile aminohydrolases (Ntn hydrolases)"/>
    <property type="match status" value="1"/>
</dbReference>
<evidence type="ECO:0000256" key="1">
    <source>
        <dbReference type="SAM" id="MobiDB-lite"/>
    </source>
</evidence>
<dbReference type="PRINTS" id="PR01210">
    <property type="entry name" value="GGTRANSPTASE"/>
</dbReference>
<dbReference type="Proteomes" id="UP000331127">
    <property type="component" value="Unassembled WGS sequence"/>
</dbReference>
<dbReference type="Gene3D" id="1.10.246.130">
    <property type="match status" value="1"/>
</dbReference>
<proteinExistence type="predicted"/>
<dbReference type="InterPro" id="IPR052896">
    <property type="entry name" value="GGT-like_enzyme"/>
</dbReference>
<organism evidence="2 3">
    <name type="scientific">Acrocarpospora macrocephala</name>
    <dbReference type="NCBI Taxonomy" id="150177"/>
    <lineage>
        <taxon>Bacteria</taxon>
        <taxon>Bacillati</taxon>
        <taxon>Actinomycetota</taxon>
        <taxon>Actinomycetes</taxon>
        <taxon>Streptosporangiales</taxon>
        <taxon>Streptosporangiaceae</taxon>
        <taxon>Acrocarpospora</taxon>
    </lineage>
</organism>
<accession>A0A5M3X4N8</accession>
<dbReference type="PANTHER" id="PTHR43881">
    <property type="entry name" value="GAMMA-GLUTAMYLTRANSPEPTIDASE (AFU_ORTHOLOGUE AFUA_4G13580)"/>
    <property type="match status" value="1"/>
</dbReference>
<dbReference type="AlphaFoldDB" id="A0A5M3X4N8"/>
<comment type="caution">
    <text evidence="2">The sequence shown here is derived from an EMBL/GenBank/DDBJ whole genome shotgun (WGS) entry which is preliminary data.</text>
</comment>
<dbReference type="InterPro" id="IPR043138">
    <property type="entry name" value="GGT_lsub"/>
</dbReference>
<protein>
    <submittedName>
        <fullName evidence="2">Gamma-glutamyltranspeptidase</fullName>
    </submittedName>
</protein>
<dbReference type="Gene3D" id="3.60.20.40">
    <property type="match status" value="1"/>
</dbReference>
<keyword evidence="3" id="KW-1185">Reference proteome</keyword>
<dbReference type="InterPro" id="IPR029055">
    <property type="entry name" value="Ntn_hydrolases_N"/>
</dbReference>
<gene>
    <name evidence="2" type="ORF">Amac_097120</name>
</gene>
<reference evidence="2 3" key="1">
    <citation type="submission" date="2019-10" db="EMBL/GenBank/DDBJ databases">
        <title>Whole genome shotgun sequence of Acrocarpospora macrocephala NBRC 16266.</title>
        <authorList>
            <person name="Ichikawa N."/>
            <person name="Kimura A."/>
            <person name="Kitahashi Y."/>
            <person name="Komaki H."/>
            <person name="Oguchi A."/>
        </authorList>
    </citation>
    <scope>NUCLEOTIDE SEQUENCE [LARGE SCALE GENOMIC DNA]</scope>
    <source>
        <strain evidence="2 3">NBRC 16266</strain>
    </source>
</reference>
<dbReference type="RefSeq" id="WP_218041727.1">
    <property type="nucleotide sequence ID" value="NZ_BAAAHL010000043.1"/>
</dbReference>
<dbReference type="InterPro" id="IPR043137">
    <property type="entry name" value="GGT_ssub_C"/>
</dbReference>
<dbReference type="PANTHER" id="PTHR43881:SF1">
    <property type="entry name" value="GAMMA-GLUTAMYLTRANSPEPTIDASE (AFU_ORTHOLOGUE AFUA_4G13580)"/>
    <property type="match status" value="1"/>
</dbReference>
<dbReference type="Pfam" id="PF01019">
    <property type="entry name" value="G_glu_transpept"/>
    <property type="match status" value="1"/>
</dbReference>
<evidence type="ECO:0000313" key="3">
    <source>
        <dbReference type="Proteomes" id="UP000331127"/>
    </source>
</evidence>
<evidence type="ECO:0000313" key="2">
    <source>
        <dbReference type="EMBL" id="GES16114.1"/>
    </source>
</evidence>
<name>A0A5M3X4N8_9ACTN</name>